<dbReference type="NCBIfam" id="TIGR00706">
    <property type="entry name" value="SppA_dom"/>
    <property type="match status" value="1"/>
</dbReference>
<dbReference type="AlphaFoldDB" id="A0A7C2WAW7"/>
<evidence type="ECO:0000256" key="3">
    <source>
        <dbReference type="ARBA" id="ARBA00022801"/>
    </source>
</evidence>
<dbReference type="SUPFAM" id="SSF52096">
    <property type="entry name" value="ClpP/crotonase"/>
    <property type="match status" value="1"/>
</dbReference>
<evidence type="ECO:0000256" key="5">
    <source>
        <dbReference type="SAM" id="Phobius"/>
    </source>
</evidence>
<sequence>MVSVQRRTWGVLIIGIVLSLTGCVAGGSLVLILLERDVFGEEAHVAEVPVYGQIVMRGQGGLLTGSVASAEDIVEQLDRARENPDAKAVLLRVDSPGGSVNASREIWLAVKRVQEAGKPVVVIFEETAASGGYYISAPADYILAMPDTITGSIGVIALIPNLAELYDKLGIDYAVIKSGPYKDMLSPNRPLTEDERRLVEQIIAEAYQEFVSVVAEGRELPEDEVRRLADGRIYTGRQAEELGLVDGLGSYRDAVAKAGELAGLGPEPKVIEYRRAPTFFEQLAGAVAARLGLESLPTPWASPTHFQLRYSLGG</sequence>
<gene>
    <name evidence="7" type="primary">sppA</name>
    <name evidence="7" type="ORF">ENP13_04680</name>
</gene>
<dbReference type="PROSITE" id="PS51257">
    <property type="entry name" value="PROKAR_LIPOPROTEIN"/>
    <property type="match status" value="1"/>
</dbReference>
<dbReference type="PANTHER" id="PTHR42987:SF4">
    <property type="entry name" value="PROTEASE SOHB-RELATED"/>
    <property type="match status" value="1"/>
</dbReference>
<dbReference type="PANTHER" id="PTHR42987">
    <property type="entry name" value="PEPTIDASE S49"/>
    <property type="match status" value="1"/>
</dbReference>
<dbReference type="EMBL" id="DSID01000363">
    <property type="protein sequence ID" value="HEX70523.1"/>
    <property type="molecule type" value="Genomic_DNA"/>
</dbReference>
<comment type="similarity">
    <text evidence="1">Belongs to the peptidase S49 family.</text>
</comment>
<dbReference type="InterPro" id="IPR004635">
    <property type="entry name" value="Pept_S49_SppA"/>
</dbReference>
<evidence type="ECO:0000256" key="1">
    <source>
        <dbReference type="ARBA" id="ARBA00008683"/>
    </source>
</evidence>
<name>A0A7C2WAW7_9BACT</name>
<dbReference type="GO" id="GO:0006508">
    <property type="term" value="P:proteolysis"/>
    <property type="evidence" value="ECO:0007669"/>
    <property type="project" value="UniProtKB-KW"/>
</dbReference>
<dbReference type="Gene3D" id="3.90.226.10">
    <property type="entry name" value="2-enoyl-CoA Hydratase, Chain A, domain 1"/>
    <property type="match status" value="1"/>
</dbReference>
<dbReference type="Gene3D" id="6.20.330.10">
    <property type="match status" value="1"/>
</dbReference>
<evidence type="ECO:0000259" key="6">
    <source>
        <dbReference type="Pfam" id="PF01343"/>
    </source>
</evidence>
<reference evidence="7" key="1">
    <citation type="journal article" date="2020" name="mSystems">
        <title>Genome- and Community-Level Interaction Insights into Carbon Utilization and Element Cycling Functions of Hydrothermarchaeota in Hydrothermal Sediment.</title>
        <authorList>
            <person name="Zhou Z."/>
            <person name="Liu Y."/>
            <person name="Xu W."/>
            <person name="Pan J."/>
            <person name="Luo Z.H."/>
            <person name="Li M."/>
        </authorList>
    </citation>
    <scope>NUCLEOTIDE SEQUENCE [LARGE SCALE GENOMIC DNA]</scope>
    <source>
        <strain evidence="7">SpSt-192</strain>
    </source>
</reference>
<keyword evidence="5" id="KW-0472">Membrane</keyword>
<feature type="domain" description="Peptidase S49" evidence="6">
    <location>
        <begin position="114"/>
        <end position="264"/>
    </location>
</feature>
<dbReference type="InterPro" id="IPR002142">
    <property type="entry name" value="Peptidase_S49"/>
</dbReference>
<dbReference type="CDD" id="cd07023">
    <property type="entry name" value="S49_Sppa_N_C"/>
    <property type="match status" value="1"/>
</dbReference>
<keyword evidence="3" id="KW-0378">Hydrolase</keyword>
<keyword evidence="2" id="KW-0645">Protease</keyword>
<evidence type="ECO:0000256" key="4">
    <source>
        <dbReference type="ARBA" id="ARBA00022825"/>
    </source>
</evidence>
<protein>
    <submittedName>
        <fullName evidence="7">Signal peptide peptidase SppA</fullName>
    </submittedName>
</protein>
<dbReference type="InterPro" id="IPR047272">
    <property type="entry name" value="S49_SppA_C"/>
</dbReference>
<comment type="caution">
    <text evidence="7">The sequence shown here is derived from an EMBL/GenBank/DDBJ whole genome shotgun (WGS) entry which is preliminary data.</text>
</comment>
<accession>A0A7C2WAW7</accession>
<dbReference type="InterPro" id="IPR029045">
    <property type="entry name" value="ClpP/crotonase-like_dom_sf"/>
</dbReference>
<dbReference type="Pfam" id="PF01343">
    <property type="entry name" value="Peptidase_S49"/>
    <property type="match status" value="1"/>
</dbReference>
<proteinExistence type="inferred from homology"/>
<evidence type="ECO:0000256" key="2">
    <source>
        <dbReference type="ARBA" id="ARBA00022670"/>
    </source>
</evidence>
<keyword evidence="4" id="KW-0720">Serine protease</keyword>
<organism evidence="7">
    <name type="scientific">Thermorudis sp</name>
    <dbReference type="NCBI Taxonomy" id="1969470"/>
    <lineage>
        <taxon>Bacteria</taxon>
        <taxon>Pseudomonadati</taxon>
        <taxon>Thermomicrobiota</taxon>
        <taxon>Thermomicrobia</taxon>
        <taxon>Thermomicrobia incertae sedis</taxon>
        <taxon>Thermorudis</taxon>
    </lineage>
</organism>
<feature type="transmembrane region" description="Helical" evidence="5">
    <location>
        <begin position="12"/>
        <end position="34"/>
    </location>
</feature>
<keyword evidence="5" id="KW-1133">Transmembrane helix</keyword>
<dbReference type="GO" id="GO:0008236">
    <property type="term" value="F:serine-type peptidase activity"/>
    <property type="evidence" value="ECO:0007669"/>
    <property type="project" value="UniProtKB-KW"/>
</dbReference>
<keyword evidence="5" id="KW-0812">Transmembrane</keyword>
<evidence type="ECO:0000313" key="7">
    <source>
        <dbReference type="EMBL" id="HEX70523.1"/>
    </source>
</evidence>